<dbReference type="AlphaFoldDB" id="A0A0A8ZZC6"/>
<proteinExistence type="predicted"/>
<reference evidence="1" key="2">
    <citation type="journal article" date="2015" name="Data Brief">
        <title>Shoot transcriptome of the giant reed, Arundo donax.</title>
        <authorList>
            <person name="Barrero R.A."/>
            <person name="Guerrero F.D."/>
            <person name="Moolhuijzen P."/>
            <person name="Goolsby J.A."/>
            <person name="Tidwell J."/>
            <person name="Bellgard S.E."/>
            <person name="Bellgard M.I."/>
        </authorList>
    </citation>
    <scope>NUCLEOTIDE SEQUENCE</scope>
    <source>
        <tissue evidence="1">Shoot tissue taken approximately 20 cm above the soil surface</tissue>
    </source>
</reference>
<dbReference type="EMBL" id="GBRH01254822">
    <property type="protein sequence ID" value="JAD43073.1"/>
    <property type="molecule type" value="Transcribed_RNA"/>
</dbReference>
<organism evidence="1">
    <name type="scientific">Arundo donax</name>
    <name type="common">Giant reed</name>
    <name type="synonym">Donax arundinaceus</name>
    <dbReference type="NCBI Taxonomy" id="35708"/>
    <lineage>
        <taxon>Eukaryota</taxon>
        <taxon>Viridiplantae</taxon>
        <taxon>Streptophyta</taxon>
        <taxon>Embryophyta</taxon>
        <taxon>Tracheophyta</taxon>
        <taxon>Spermatophyta</taxon>
        <taxon>Magnoliopsida</taxon>
        <taxon>Liliopsida</taxon>
        <taxon>Poales</taxon>
        <taxon>Poaceae</taxon>
        <taxon>PACMAD clade</taxon>
        <taxon>Arundinoideae</taxon>
        <taxon>Arundineae</taxon>
        <taxon>Arundo</taxon>
    </lineage>
</organism>
<reference evidence="1" key="1">
    <citation type="submission" date="2014-09" db="EMBL/GenBank/DDBJ databases">
        <authorList>
            <person name="Magalhaes I.L.F."/>
            <person name="Oliveira U."/>
            <person name="Santos F.R."/>
            <person name="Vidigal T.H.D.A."/>
            <person name="Brescovit A.D."/>
            <person name="Santos A.J."/>
        </authorList>
    </citation>
    <scope>NUCLEOTIDE SEQUENCE</scope>
    <source>
        <tissue evidence="1">Shoot tissue taken approximately 20 cm above the soil surface</tissue>
    </source>
</reference>
<accession>A0A0A8ZZC6</accession>
<sequence length="28" mass="3076">MVTMSECCYINSTVITCWAQNFSASNAT</sequence>
<protein>
    <submittedName>
        <fullName evidence="1">Uncharacterized protein</fullName>
    </submittedName>
</protein>
<name>A0A0A8ZZC6_ARUDO</name>
<evidence type="ECO:0000313" key="1">
    <source>
        <dbReference type="EMBL" id="JAD43073.1"/>
    </source>
</evidence>